<comment type="caution">
    <text evidence="2">The sequence shown here is derived from an EMBL/GenBank/DDBJ whole genome shotgun (WGS) entry which is preliminary data.</text>
</comment>
<evidence type="ECO:0000313" key="2">
    <source>
        <dbReference type="EMBL" id="GAA3716955.1"/>
    </source>
</evidence>
<organism evidence="2 3">
    <name type="scientific">Microlunatus aurantiacus</name>
    <dbReference type="NCBI Taxonomy" id="446786"/>
    <lineage>
        <taxon>Bacteria</taxon>
        <taxon>Bacillati</taxon>
        <taxon>Actinomycetota</taxon>
        <taxon>Actinomycetes</taxon>
        <taxon>Propionibacteriales</taxon>
        <taxon>Propionibacteriaceae</taxon>
        <taxon>Microlunatus</taxon>
    </lineage>
</organism>
<sequence>MSPLTPSPPPAGRIRPRPRHPGPARLALIVGGCLTTLLVSCADPTTTSSTADRPPNVSAASPVLDGTSPPPWPAPEETASRVTAAGLDLGPMGTAEHYHPHLQIIIDGADVPVAANIGVDPTTGAMSALHTHEPDGTIHIEADRVGDVFTLGQLFTEWGVKLTATQIGGIRADGGRQLVVTSNGTPVPGDPADLRLRPDQRIVLQLPAGGGR</sequence>
<feature type="compositionally biased region" description="Pro residues" evidence="1">
    <location>
        <begin position="1"/>
        <end position="11"/>
    </location>
</feature>
<dbReference type="RefSeq" id="WP_344814330.1">
    <property type="nucleotide sequence ID" value="NZ_BAAAYX010000022.1"/>
</dbReference>
<dbReference type="EMBL" id="BAAAYX010000022">
    <property type="protein sequence ID" value="GAA3716955.1"/>
    <property type="molecule type" value="Genomic_DNA"/>
</dbReference>
<evidence type="ECO:0000256" key="1">
    <source>
        <dbReference type="SAM" id="MobiDB-lite"/>
    </source>
</evidence>
<gene>
    <name evidence="2" type="ORF">GCM10022204_40990</name>
</gene>
<dbReference type="Proteomes" id="UP001500051">
    <property type="component" value="Unassembled WGS sequence"/>
</dbReference>
<evidence type="ECO:0000313" key="3">
    <source>
        <dbReference type="Proteomes" id="UP001500051"/>
    </source>
</evidence>
<reference evidence="3" key="1">
    <citation type="journal article" date="2019" name="Int. J. Syst. Evol. Microbiol.">
        <title>The Global Catalogue of Microorganisms (GCM) 10K type strain sequencing project: providing services to taxonomists for standard genome sequencing and annotation.</title>
        <authorList>
            <consortium name="The Broad Institute Genomics Platform"/>
            <consortium name="The Broad Institute Genome Sequencing Center for Infectious Disease"/>
            <person name="Wu L."/>
            <person name="Ma J."/>
        </authorList>
    </citation>
    <scope>NUCLEOTIDE SEQUENCE [LARGE SCALE GENOMIC DNA]</scope>
    <source>
        <strain evidence="3">JCM 16548</strain>
    </source>
</reference>
<name>A0ABP7EBK9_9ACTN</name>
<feature type="region of interest" description="Disordered" evidence="1">
    <location>
        <begin position="44"/>
        <end position="79"/>
    </location>
</feature>
<proteinExistence type="predicted"/>
<accession>A0ABP7EBK9</accession>
<protein>
    <submittedName>
        <fullName evidence="2">Uncharacterized protein</fullName>
    </submittedName>
</protein>
<feature type="region of interest" description="Disordered" evidence="1">
    <location>
        <begin position="1"/>
        <end position="22"/>
    </location>
</feature>
<keyword evidence="3" id="KW-1185">Reference proteome</keyword>